<dbReference type="OrthoDB" id="319529at2759"/>
<organism evidence="2 3">
    <name type="scientific">Paramecium sonneborni</name>
    <dbReference type="NCBI Taxonomy" id="65129"/>
    <lineage>
        <taxon>Eukaryota</taxon>
        <taxon>Sar</taxon>
        <taxon>Alveolata</taxon>
        <taxon>Ciliophora</taxon>
        <taxon>Intramacronucleata</taxon>
        <taxon>Oligohymenophorea</taxon>
        <taxon>Peniculida</taxon>
        <taxon>Parameciidae</taxon>
        <taxon>Paramecium</taxon>
    </lineage>
</organism>
<name>A0A8S1KDS8_9CILI</name>
<comment type="caution">
    <text evidence="2">The sequence shown here is derived from an EMBL/GenBank/DDBJ whole genome shotgun (WGS) entry which is preliminary data.</text>
</comment>
<proteinExistence type="predicted"/>
<sequence length="332" mass="39967">MYLKNLQKEQFIPIVIKQPFYYFEYKNSQFHLIKTNAHQQNSDQVELLLDYCQGCYLRQMLRNCKINGQTLESFIIGRIKQRNAQEYSEQELEVQTNHNNKQVISYSELFSDKTQFLIVFNQNVTELNQYLQIMDYYNKFQKFVINHISNTYKILKLPKKKIIRNLIRLNLNCTSNFIFKTQTINSFDIIKVLKVLRNIVHQNVQIDADEIELVLHTYKILFIIAFYHIFEIFNQLDLKTDKKLKLAMLSSLDINYLQISIQFSQPTDFIQKWNENKVLKKMEIYLFFEIVQEDIFILTIRDLGVSVPYQKPFQRKNNLIYGKFDVEQRLKQ</sequence>
<evidence type="ECO:0000313" key="3">
    <source>
        <dbReference type="Proteomes" id="UP000692954"/>
    </source>
</evidence>
<accession>A0A8S1KDS8</accession>
<evidence type="ECO:0000313" key="1">
    <source>
        <dbReference type="EMBL" id="CAD8051145.1"/>
    </source>
</evidence>
<keyword evidence="3" id="KW-1185">Reference proteome</keyword>
<evidence type="ECO:0000313" key="2">
    <source>
        <dbReference type="EMBL" id="CAD8051146.1"/>
    </source>
</evidence>
<protein>
    <submittedName>
        <fullName evidence="2">Uncharacterized protein</fullName>
    </submittedName>
</protein>
<gene>
    <name evidence="1" type="ORF">PSON_ATCC_30995.1.T0050377</name>
    <name evidence="2" type="ORF">PSON_ATCC_30995.1.T0050378</name>
</gene>
<dbReference type="Proteomes" id="UP000692954">
    <property type="component" value="Unassembled WGS sequence"/>
</dbReference>
<dbReference type="AlphaFoldDB" id="A0A8S1KDS8"/>
<dbReference type="EMBL" id="CAJJDN010000005">
    <property type="protein sequence ID" value="CAD8051145.1"/>
    <property type="molecule type" value="Genomic_DNA"/>
</dbReference>
<dbReference type="EMBL" id="CAJJDN010000005">
    <property type="protein sequence ID" value="CAD8051146.1"/>
    <property type="molecule type" value="Genomic_DNA"/>
</dbReference>
<reference evidence="2" key="1">
    <citation type="submission" date="2021-01" db="EMBL/GenBank/DDBJ databases">
        <authorList>
            <consortium name="Genoscope - CEA"/>
            <person name="William W."/>
        </authorList>
    </citation>
    <scope>NUCLEOTIDE SEQUENCE</scope>
</reference>